<keyword evidence="5 6" id="KW-0472">Membrane</keyword>
<dbReference type="InterPro" id="IPR002293">
    <property type="entry name" value="AA/rel_permease1"/>
</dbReference>
<feature type="transmembrane region" description="Helical" evidence="6">
    <location>
        <begin position="198"/>
        <end position="216"/>
    </location>
</feature>
<feature type="transmembrane region" description="Helical" evidence="6">
    <location>
        <begin position="94"/>
        <end position="115"/>
    </location>
</feature>
<feature type="transmembrane region" description="Helical" evidence="6">
    <location>
        <begin position="425"/>
        <end position="442"/>
    </location>
</feature>
<dbReference type="RefSeq" id="WP_207339564.1">
    <property type="nucleotide sequence ID" value="NZ_CP074405.1"/>
</dbReference>
<keyword evidence="4 6" id="KW-1133">Transmembrane helix</keyword>
<dbReference type="PANTHER" id="PTHR42770:SF7">
    <property type="entry name" value="MEMBRANE PROTEIN"/>
    <property type="match status" value="1"/>
</dbReference>
<accession>A0ABX8D3E6</accession>
<dbReference type="Proteomes" id="UP000677804">
    <property type="component" value="Chromosome"/>
</dbReference>
<name>A0ABX8D3E6_9CELL</name>
<feature type="transmembrane region" description="Helical" evidence="6">
    <location>
        <begin position="399"/>
        <end position="419"/>
    </location>
</feature>
<evidence type="ECO:0000256" key="3">
    <source>
        <dbReference type="ARBA" id="ARBA00022692"/>
    </source>
</evidence>
<feature type="transmembrane region" description="Helical" evidence="6">
    <location>
        <begin position="51"/>
        <end position="73"/>
    </location>
</feature>
<evidence type="ECO:0000256" key="6">
    <source>
        <dbReference type="SAM" id="Phobius"/>
    </source>
</evidence>
<feature type="transmembrane region" description="Helical" evidence="6">
    <location>
        <begin position="156"/>
        <end position="178"/>
    </location>
</feature>
<dbReference type="PIRSF" id="PIRSF006060">
    <property type="entry name" value="AA_transporter"/>
    <property type="match status" value="1"/>
</dbReference>
<sequence>MVATSSGTTSTPTLKRSVGRRMLLVFIVGDILGAGIYALTGKVAAEVGGAIWIPFLLAFGLAALTATAYAELVTRYPRAAGAAVYAQRAFGRPFVTFLVAFAVLMSGITSASAAARAFGGDYLAELVTVPTLVAAWAFVLLVAVVNAVGVSESVRVNLVLTAVEVTGLLVILVIGARAFLAGEGDPGRAMTLSADGPVWMAVLGGTALAFYALLGFEDSVNLAEECRHPRSDFPRALFGGIAIAGVVYLSVAFTTSMLVDTATLAESTGPLLEVVRVAGLVFPPWLFAIIALVAVSNTALINMIMASRVVYGMSREGIVPRWLGLVDRRRQTPWVAIAFTTVIALTLVSTGDLSGLADTTVLLLLLVFAVVNVSVLVLRRRPDDRDGAVDGDAPRGFRAPTWAPALGAVVSLVLASPLTGRSADVYARAGLLLGIGVVLYVLNRVLGGTHRPAPERAEPAAS</sequence>
<evidence type="ECO:0000256" key="2">
    <source>
        <dbReference type="ARBA" id="ARBA00022475"/>
    </source>
</evidence>
<reference evidence="7 8" key="1">
    <citation type="submission" date="2021-05" db="EMBL/GenBank/DDBJ databases">
        <title>Novel species in genus Cellulomonas.</title>
        <authorList>
            <person name="Zhang G."/>
        </authorList>
    </citation>
    <scope>NUCLEOTIDE SEQUENCE [LARGE SCALE GENOMIC DNA]</scope>
    <source>
        <strain evidence="8">zg-ZUI222</strain>
    </source>
</reference>
<dbReference type="Pfam" id="PF13520">
    <property type="entry name" value="AA_permease_2"/>
    <property type="match status" value="1"/>
</dbReference>
<feature type="transmembrane region" description="Helical" evidence="6">
    <location>
        <begin position="285"/>
        <end position="311"/>
    </location>
</feature>
<keyword evidence="8" id="KW-1185">Reference proteome</keyword>
<evidence type="ECO:0000256" key="5">
    <source>
        <dbReference type="ARBA" id="ARBA00023136"/>
    </source>
</evidence>
<gene>
    <name evidence="7" type="ORF">KG103_16495</name>
</gene>
<keyword evidence="3 6" id="KW-0812">Transmembrane</keyword>
<dbReference type="Gene3D" id="1.20.1740.10">
    <property type="entry name" value="Amino acid/polyamine transporter I"/>
    <property type="match status" value="1"/>
</dbReference>
<feature type="transmembrane region" description="Helical" evidence="6">
    <location>
        <begin position="237"/>
        <end position="265"/>
    </location>
</feature>
<evidence type="ECO:0000256" key="1">
    <source>
        <dbReference type="ARBA" id="ARBA00004651"/>
    </source>
</evidence>
<keyword evidence="2" id="KW-1003">Cell membrane</keyword>
<evidence type="ECO:0000313" key="8">
    <source>
        <dbReference type="Proteomes" id="UP000677804"/>
    </source>
</evidence>
<dbReference type="EMBL" id="CP074405">
    <property type="protein sequence ID" value="QVI61995.1"/>
    <property type="molecule type" value="Genomic_DNA"/>
</dbReference>
<dbReference type="InterPro" id="IPR050367">
    <property type="entry name" value="APC_superfamily"/>
</dbReference>
<feature type="transmembrane region" description="Helical" evidence="6">
    <location>
        <begin position="332"/>
        <end position="349"/>
    </location>
</feature>
<protein>
    <submittedName>
        <fullName evidence="7">Amino acid permease</fullName>
    </submittedName>
</protein>
<feature type="transmembrane region" description="Helical" evidence="6">
    <location>
        <begin position="21"/>
        <end position="39"/>
    </location>
</feature>
<dbReference type="PANTHER" id="PTHR42770">
    <property type="entry name" value="AMINO ACID TRANSPORTER-RELATED"/>
    <property type="match status" value="1"/>
</dbReference>
<feature type="transmembrane region" description="Helical" evidence="6">
    <location>
        <begin position="127"/>
        <end position="149"/>
    </location>
</feature>
<comment type="subcellular location">
    <subcellularLocation>
        <location evidence="1">Cell membrane</location>
        <topology evidence="1">Multi-pass membrane protein</topology>
    </subcellularLocation>
</comment>
<feature type="transmembrane region" description="Helical" evidence="6">
    <location>
        <begin position="361"/>
        <end position="378"/>
    </location>
</feature>
<evidence type="ECO:0000313" key="7">
    <source>
        <dbReference type="EMBL" id="QVI61995.1"/>
    </source>
</evidence>
<proteinExistence type="predicted"/>
<organism evidence="7 8">
    <name type="scientific">Cellulomonas wangleii</name>
    <dbReference type="NCBI Taxonomy" id="2816956"/>
    <lineage>
        <taxon>Bacteria</taxon>
        <taxon>Bacillati</taxon>
        <taxon>Actinomycetota</taxon>
        <taxon>Actinomycetes</taxon>
        <taxon>Micrococcales</taxon>
        <taxon>Cellulomonadaceae</taxon>
        <taxon>Cellulomonas</taxon>
    </lineage>
</organism>
<evidence type="ECO:0000256" key="4">
    <source>
        <dbReference type="ARBA" id="ARBA00022989"/>
    </source>
</evidence>